<feature type="chain" id="PRO_5022688417" evidence="1">
    <location>
        <begin position="20"/>
        <end position="187"/>
    </location>
</feature>
<comment type="caution">
    <text evidence="2">The sequence shown here is derived from an EMBL/GenBank/DDBJ whole genome shotgun (WGS) entry which is preliminary data.</text>
</comment>
<evidence type="ECO:0000313" key="3">
    <source>
        <dbReference type="Proteomes" id="UP000324358"/>
    </source>
</evidence>
<dbReference type="AlphaFoldDB" id="A0A5D0R157"/>
<sequence length="187" mass="22352">MKTCFSFILILFILQTSIAQENIYHDQNGQEITSEAFNKIRQNKDLLLSSWQYVAKNGIKHHAINDRFQQGVFNYNEIKTQLETVINRKIPTNDILLIKYYYKDDLYAPQWDNKWTRSELHRLKDYRKPLLPKLKENNITYIALFEEGIILKNKPDNENEYFFTDQGNYFRKQFFTMPALCGSYANI</sequence>
<name>A0A5D0R157_9FLAO</name>
<protein>
    <submittedName>
        <fullName evidence="2">Uncharacterized protein</fullName>
    </submittedName>
</protein>
<reference evidence="2 3" key="1">
    <citation type="submission" date="2019-08" db="EMBL/GenBank/DDBJ databases">
        <title>Genomes of Antarctic Bizionia species.</title>
        <authorList>
            <person name="Bowman J.P."/>
        </authorList>
    </citation>
    <scope>NUCLEOTIDE SEQUENCE [LARGE SCALE GENOMIC DNA]</scope>
    <source>
        <strain evidence="2 3">APA-1</strain>
    </source>
</reference>
<organism evidence="2 3">
    <name type="scientific">Bizionia algoritergicola</name>
    <dbReference type="NCBI Taxonomy" id="291187"/>
    <lineage>
        <taxon>Bacteria</taxon>
        <taxon>Pseudomonadati</taxon>
        <taxon>Bacteroidota</taxon>
        <taxon>Flavobacteriia</taxon>
        <taxon>Flavobacteriales</taxon>
        <taxon>Flavobacteriaceae</taxon>
        <taxon>Bizionia</taxon>
    </lineage>
</organism>
<dbReference type="RefSeq" id="WP_066252337.1">
    <property type="nucleotide sequence ID" value="NZ_VSKL01000001.1"/>
</dbReference>
<accession>A0A5D0R157</accession>
<evidence type="ECO:0000256" key="1">
    <source>
        <dbReference type="SAM" id="SignalP"/>
    </source>
</evidence>
<dbReference type="EMBL" id="VSKL01000001">
    <property type="protein sequence ID" value="TYB74626.1"/>
    <property type="molecule type" value="Genomic_DNA"/>
</dbReference>
<gene>
    <name evidence="2" type="ORF">ES675_00350</name>
</gene>
<dbReference type="OrthoDB" id="823362at2"/>
<proteinExistence type="predicted"/>
<evidence type="ECO:0000313" key="2">
    <source>
        <dbReference type="EMBL" id="TYB74626.1"/>
    </source>
</evidence>
<keyword evidence="1" id="KW-0732">Signal</keyword>
<keyword evidence="3" id="KW-1185">Reference proteome</keyword>
<dbReference type="Proteomes" id="UP000324358">
    <property type="component" value="Unassembled WGS sequence"/>
</dbReference>
<feature type="signal peptide" evidence="1">
    <location>
        <begin position="1"/>
        <end position="19"/>
    </location>
</feature>